<evidence type="ECO:0000313" key="3">
    <source>
        <dbReference type="EMBL" id="CTQ45646.1"/>
    </source>
</evidence>
<protein>
    <submittedName>
        <fullName evidence="3">Inner membrane protein YiaV</fullName>
    </submittedName>
</protein>
<dbReference type="STRING" id="187304.B0E33_02840"/>
<feature type="transmembrane region" description="Helical" evidence="2">
    <location>
        <begin position="40"/>
        <end position="61"/>
    </location>
</feature>
<dbReference type="Gene3D" id="2.40.30.170">
    <property type="match status" value="1"/>
</dbReference>
<evidence type="ECO:0000256" key="1">
    <source>
        <dbReference type="SAM" id="Coils"/>
    </source>
</evidence>
<keyword evidence="1" id="KW-0175">Coiled coil</keyword>
<dbReference type="AlphaFoldDB" id="A0A0M6Y6B7"/>
<dbReference type="Proteomes" id="UP000048926">
    <property type="component" value="Unassembled WGS sequence"/>
</dbReference>
<sequence>MFELLFCSLLTILPDYLIRRYVQGKRIGREITLYSVWFELRYGIVLCLMLTVSLITLIFYYHPTATTAVSTFRTIPILPESSGRVVETFVPRELEVDIKAGDPIFKLDSTRQEADVVTAQQQLVEIQGELALAQSELAVANAQTEQAQAALKQAQDELDTRQELFTRNANVVSERDIEKLQNAVDARTSALRAAQSNQELIQTKITVYLPARLKSAEARLHEAQVELEKMTVYAGVDGTMSQFILRPGDIVNPMMRPAGVLIPTDAQRERIVAGFGQIEAQVLKEGMVAEAFCGAVPFTIIPLVVTEVQSQIASGQITTSGQLFDAAQSVKPATITTMLEPLYEDGLADLPPGAICTVNAYTSNHDRLSSGEPIGTGEFIFLHVVDTVGLVHAMIIRLQALLFPIQTLVLTGH</sequence>
<dbReference type="EMBL" id="CXST01000002">
    <property type="protein sequence ID" value="CTQ45646.1"/>
    <property type="molecule type" value="Genomic_DNA"/>
</dbReference>
<gene>
    <name evidence="3" type="primary">yiaV</name>
    <name evidence="3" type="ORF">LAL4801_04100</name>
</gene>
<keyword evidence="2" id="KW-0472">Membrane</keyword>
<evidence type="ECO:0000313" key="4">
    <source>
        <dbReference type="Proteomes" id="UP000048926"/>
    </source>
</evidence>
<reference evidence="4" key="1">
    <citation type="submission" date="2015-07" db="EMBL/GenBank/DDBJ databases">
        <authorList>
            <person name="Rodrigo-Torres Lidia"/>
            <person name="Arahal R.David."/>
        </authorList>
    </citation>
    <scope>NUCLEOTIDE SEQUENCE [LARGE SCALE GENOMIC DNA]</scope>
    <source>
        <strain evidence="4">CECT 4801</strain>
    </source>
</reference>
<feature type="coiled-coil region" evidence="1">
    <location>
        <begin position="116"/>
        <end position="233"/>
    </location>
</feature>
<proteinExistence type="predicted"/>
<accession>A0A0M6Y6B7</accession>
<keyword evidence="2" id="KW-0812">Transmembrane</keyword>
<dbReference type="OrthoDB" id="7929252at2"/>
<dbReference type="PANTHER" id="PTHR30367:SF12">
    <property type="entry name" value="P-HYDROXYBENZOIC ACID EFFLUX PUMP SUBUNIT AAEA"/>
    <property type="match status" value="1"/>
</dbReference>
<dbReference type="PANTHER" id="PTHR30367">
    <property type="entry name" value="P-HYDROXYBENZOIC ACID EFFLUX PUMP SUBUNIT AAEA-RELATED"/>
    <property type="match status" value="1"/>
</dbReference>
<evidence type="ECO:0000256" key="2">
    <source>
        <dbReference type="SAM" id="Phobius"/>
    </source>
</evidence>
<dbReference type="Gene3D" id="1.10.287.470">
    <property type="entry name" value="Helix hairpin bin"/>
    <property type="match status" value="1"/>
</dbReference>
<organism evidence="3 4">
    <name type="scientific">Roseibium aggregatum</name>
    <dbReference type="NCBI Taxonomy" id="187304"/>
    <lineage>
        <taxon>Bacteria</taxon>
        <taxon>Pseudomonadati</taxon>
        <taxon>Pseudomonadota</taxon>
        <taxon>Alphaproteobacteria</taxon>
        <taxon>Hyphomicrobiales</taxon>
        <taxon>Stappiaceae</taxon>
        <taxon>Roseibium</taxon>
    </lineage>
</organism>
<dbReference type="Gene3D" id="2.40.50.100">
    <property type="match status" value="1"/>
</dbReference>
<keyword evidence="2" id="KW-1133">Transmembrane helix</keyword>
<dbReference type="RefSeq" id="WP_055658773.1">
    <property type="nucleotide sequence ID" value="NZ_CXST01000002.1"/>
</dbReference>
<dbReference type="InterPro" id="IPR050393">
    <property type="entry name" value="MFP_Efflux_Pump"/>
</dbReference>
<dbReference type="SUPFAM" id="SSF111369">
    <property type="entry name" value="HlyD-like secretion proteins"/>
    <property type="match status" value="1"/>
</dbReference>
<name>A0A0M6Y6B7_9HYPH</name>
<keyword evidence="4" id="KW-1185">Reference proteome</keyword>